<dbReference type="EMBL" id="VLLI01000002">
    <property type="protein sequence ID" value="TWJ03235.1"/>
    <property type="molecule type" value="Genomic_DNA"/>
</dbReference>
<dbReference type="Gene3D" id="3.90.550.10">
    <property type="entry name" value="Spore Coat Polysaccharide Biosynthesis Protein SpsA, Chain A"/>
    <property type="match status" value="1"/>
</dbReference>
<evidence type="ECO:0000259" key="1">
    <source>
        <dbReference type="Pfam" id="PF00535"/>
    </source>
</evidence>
<keyword evidence="2" id="KW-0808">Transferase</keyword>
<dbReference type="CDD" id="cd04179">
    <property type="entry name" value="DPM_DPG-synthase_like"/>
    <property type="match status" value="1"/>
</dbReference>
<protein>
    <submittedName>
        <fullName evidence="2">Glycosyltransferase involved in cell wall biosynthesis</fullName>
    </submittedName>
</protein>
<dbReference type="GO" id="GO:0016740">
    <property type="term" value="F:transferase activity"/>
    <property type="evidence" value="ECO:0007669"/>
    <property type="project" value="UniProtKB-KW"/>
</dbReference>
<reference evidence="2 3" key="1">
    <citation type="submission" date="2019-07" db="EMBL/GenBank/DDBJ databases">
        <title>Genomic Encyclopedia of Archaeal and Bacterial Type Strains, Phase II (KMG-II): from individual species to whole genera.</title>
        <authorList>
            <person name="Goeker M."/>
        </authorList>
    </citation>
    <scope>NUCLEOTIDE SEQUENCE [LARGE SCALE GENOMIC DNA]</scope>
    <source>
        <strain evidence="2 3">ATCC BAA-1854</strain>
    </source>
</reference>
<dbReference type="InterPro" id="IPR050256">
    <property type="entry name" value="Glycosyltransferase_2"/>
</dbReference>
<feature type="domain" description="Glycosyltransferase 2-like" evidence="1">
    <location>
        <begin position="7"/>
        <end position="168"/>
    </location>
</feature>
<dbReference type="InterPro" id="IPR029044">
    <property type="entry name" value="Nucleotide-diphossugar_trans"/>
</dbReference>
<accession>A0A562UDA4</accession>
<dbReference type="PANTHER" id="PTHR48090">
    <property type="entry name" value="UNDECAPRENYL-PHOSPHATE 4-DEOXY-4-FORMAMIDO-L-ARABINOSE TRANSFERASE-RELATED"/>
    <property type="match status" value="1"/>
</dbReference>
<comment type="caution">
    <text evidence="2">The sequence shown here is derived from an EMBL/GenBank/DDBJ whole genome shotgun (WGS) entry which is preliminary data.</text>
</comment>
<dbReference type="RefSeq" id="WP_144909790.1">
    <property type="nucleotide sequence ID" value="NZ_VLLI01000002.1"/>
</dbReference>
<sequence length="237" mass="26657">MSKKILIIIPCYNEGNSLPLLLEQLLLLKLPYHYKMEIAVVNDCSKDDTKLVAGLYPVVLLDLLVNLGIGGAVQTGFLYAKDNGFDIAVQMDGDGQHPPAELHKLIELHEKTKVNVVIGSRFLDEGGFKSSFARRIGIRYFHWLNRILTGKSIYDTTSGFRLFDKKAIELACTKYPDEYPEPASLVIFSKAGLSVQEVPVTMKERLAGQSSIRNFASLYYCVKVTISMLFIFIRKPY</sequence>
<evidence type="ECO:0000313" key="2">
    <source>
        <dbReference type="EMBL" id="TWJ03235.1"/>
    </source>
</evidence>
<dbReference type="InterPro" id="IPR001173">
    <property type="entry name" value="Glyco_trans_2-like"/>
</dbReference>
<dbReference type="Proteomes" id="UP000317010">
    <property type="component" value="Unassembled WGS sequence"/>
</dbReference>
<dbReference type="OrthoDB" id="9810303at2"/>
<keyword evidence="3" id="KW-1185">Reference proteome</keyword>
<dbReference type="AlphaFoldDB" id="A0A562UDA4"/>
<evidence type="ECO:0000313" key="3">
    <source>
        <dbReference type="Proteomes" id="UP000317010"/>
    </source>
</evidence>
<dbReference type="SUPFAM" id="SSF53448">
    <property type="entry name" value="Nucleotide-diphospho-sugar transferases"/>
    <property type="match status" value="1"/>
</dbReference>
<organism evidence="2 3">
    <name type="scientific">Mucilaginibacter frigoritolerans</name>
    <dbReference type="NCBI Taxonomy" id="652788"/>
    <lineage>
        <taxon>Bacteria</taxon>
        <taxon>Pseudomonadati</taxon>
        <taxon>Bacteroidota</taxon>
        <taxon>Sphingobacteriia</taxon>
        <taxon>Sphingobacteriales</taxon>
        <taxon>Sphingobacteriaceae</taxon>
        <taxon>Mucilaginibacter</taxon>
    </lineage>
</organism>
<gene>
    <name evidence="2" type="ORF">JN11_00772</name>
</gene>
<dbReference type="Pfam" id="PF00535">
    <property type="entry name" value="Glycos_transf_2"/>
    <property type="match status" value="1"/>
</dbReference>
<name>A0A562UDA4_9SPHI</name>
<proteinExistence type="predicted"/>